<dbReference type="InterPro" id="IPR032466">
    <property type="entry name" value="Metal_Hydrolase"/>
</dbReference>
<dbReference type="EMBL" id="CBTN010000003">
    <property type="protein sequence ID" value="CDH49235.1"/>
    <property type="molecule type" value="Genomic_DNA"/>
</dbReference>
<keyword evidence="2" id="KW-0812">Transmembrane</keyword>
<keyword evidence="4" id="KW-0378">Hydrolase</keyword>
<dbReference type="Pfam" id="PF01979">
    <property type="entry name" value="Amidohydro_1"/>
    <property type="match status" value="2"/>
</dbReference>
<dbReference type="VEuPathDB" id="FungiDB:LCOR_00986.1"/>
<dbReference type="PANTHER" id="PTHR43135:SF3">
    <property type="entry name" value="ALPHA-D-RIBOSE 1-METHYLPHOSPHONATE 5-TRIPHOSPHATE DIPHOSPHATASE"/>
    <property type="match status" value="1"/>
</dbReference>
<dbReference type="SUPFAM" id="SSF51338">
    <property type="entry name" value="Composite domain of metallo-dependent hydrolases"/>
    <property type="match status" value="2"/>
</dbReference>
<protein>
    <submittedName>
        <fullName evidence="4">Composite domain of metallo-dependent hydrolase</fullName>
    </submittedName>
</protein>
<feature type="domain" description="Amidohydrolase-related" evidence="3">
    <location>
        <begin position="863"/>
        <end position="942"/>
    </location>
</feature>
<dbReference type="InterPro" id="IPR051781">
    <property type="entry name" value="Metallo-dep_Hydrolase"/>
</dbReference>
<dbReference type="Proteomes" id="UP000027586">
    <property type="component" value="Unassembled WGS sequence"/>
</dbReference>
<keyword evidence="5" id="KW-1185">Reference proteome</keyword>
<dbReference type="SUPFAM" id="SSF51556">
    <property type="entry name" value="Metallo-dependent hydrolases"/>
    <property type="match status" value="1"/>
</dbReference>
<sequence>MGDHYVRFRHCDKRRLVVFVLLAFIAGATFYSCTHLPAFSITDTPTIAHAQETVIPPGISFTSFEHGLTQCEALQRPRPVPQPVSERTVNPRGAVNSTLLIKNGYIWLGNEYLDGGDVLIQDGVIREVAMGIDSSRADKVVDAEGRVVTPGIIDMHSHMMVDSIGGISAAIDGHEMSGPTKPYVRAIDAMRPTDLAIKVVASGGITTNLVLPGSANVMGGEAAVVKLRPVPTLSVEDMLVTANATENEIPWRYMKFACGDNAKSFYGKQFKMPMTRMGEAYLFRKRFEEAQELMRQQDDWCDTAMRLNKTLQHDASPPEIRLSEPFPESLKLDSLIALLRHNVKLNIHCYLPQDIEAIVRHSLEFDFDIAALHHASSAWQVPEIIKRAKNNITVATSTDFWGTTVEVWDHNVYAPGILTEAGIPVTLITDHPVTNGRDLMYEAQRAYHYGWDEHLALASVTSAAATALGLDYRIGSIEVGKDADLVIWERHPLRLGARPKHVIVDGFELDFNASWFKGVVQEEFVEKDQTQEEELTSPNDINDVHALPNRPANTLSLESRHDASHPPLLKEACHPNTDSFVLRNISKLYAAPGEIYTGAVDLVVEQGHVKCVGTACEQGEWPSSAPIFQLHGGVVTPGIISSGVSMGLSEMINEPGTQDGFARNNIDDPDLPKSIVRAVDGLQFNGLHMRKAFKAGVTTSITQPMAAGDQMLAGVSVAFRTGIKHTLLDSNDTYIKTEAALHFIITHDSSMTISQQMAALRSMLQDNEDKDAATNIFARVAQGQLAVVVETDDADEIASIINMKQHTLPKVKFIILGGAESHLVASHLARVQIPVILMPARCVPLSWQARRCLYGPPYSKDTAIDILLRHGVLVGLASEDRKDGSARNLIWEAGWNLAHNKDMTQEMAVGLVTWNIAQMFGLDEQVGMIRQGYKADFIAYNGNPFEFGTTIDMVYGGGHPGPLCSPRQM</sequence>
<organism evidence="4 5">
    <name type="scientific">Lichtheimia corymbifera JMRC:FSU:9682</name>
    <dbReference type="NCBI Taxonomy" id="1263082"/>
    <lineage>
        <taxon>Eukaryota</taxon>
        <taxon>Fungi</taxon>
        <taxon>Fungi incertae sedis</taxon>
        <taxon>Mucoromycota</taxon>
        <taxon>Mucoromycotina</taxon>
        <taxon>Mucoromycetes</taxon>
        <taxon>Mucorales</taxon>
        <taxon>Lichtheimiaceae</taxon>
        <taxon>Lichtheimia</taxon>
    </lineage>
</organism>
<feature type="domain" description="Amidohydrolase-related" evidence="3">
    <location>
        <begin position="147"/>
        <end position="512"/>
    </location>
</feature>
<dbReference type="Gene3D" id="3.20.20.140">
    <property type="entry name" value="Metal-dependent hydrolases"/>
    <property type="match status" value="2"/>
</dbReference>
<keyword evidence="2" id="KW-1133">Transmembrane helix</keyword>
<keyword evidence="2" id="KW-0472">Membrane</keyword>
<dbReference type="InterPro" id="IPR011059">
    <property type="entry name" value="Metal-dep_hydrolase_composite"/>
</dbReference>
<dbReference type="PROSITE" id="PS51257">
    <property type="entry name" value="PROKAR_LIPOPROTEIN"/>
    <property type="match status" value="1"/>
</dbReference>
<dbReference type="InterPro" id="IPR006680">
    <property type="entry name" value="Amidohydro-rel"/>
</dbReference>
<feature type="transmembrane region" description="Helical" evidence="2">
    <location>
        <begin position="16"/>
        <end position="32"/>
    </location>
</feature>
<evidence type="ECO:0000256" key="1">
    <source>
        <dbReference type="SAM" id="MobiDB-lite"/>
    </source>
</evidence>
<dbReference type="STRING" id="1263082.A0A068RHN8"/>
<dbReference type="AlphaFoldDB" id="A0A068RHN8"/>
<evidence type="ECO:0000256" key="2">
    <source>
        <dbReference type="SAM" id="Phobius"/>
    </source>
</evidence>
<gene>
    <name evidence="4" type="ORF">LCOR_00986.1</name>
</gene>
<proteinExistence type="predicted"/>
<evidence type="ECO:0000259" key="3">
    <source>
        <dbReference type="Pfam" id="PF01979"/>
    </source>
</evidence>
<reference evidence="4" key="1">
    <citation type="submission" date="2013-08" db="EMBL/GenBank/DDBJ databases">
        <title>Gene expansion shapes genome architecture in the human pathogen Lichtheimia corymbifera: an evolutionary genomics analysis in the ancient terrestrial Mucorales (Mucoromycotina).</title>
        <authorList>
            <person name="Schwartze V.U."/>
            <person name="Winter S."/>
            <person name="Shelest E."/>
            <person name="Marcet-Houben M."/>
            <person name="Horn F."/>
            <person name="Wehner S."/>
            <person name="Hoffmann K."/>
            <person name="Riege K."/>
            <person name="Sammeth M."/>
            <person name="Nowrousian M."/>
            <person name="Valiante V."/>
            <person name="Linde J."/>
            <person name="Jacobsen I.D."/>
            <person name="Marz M."/>
            <person name="Brakhage A.A."/>
            <person name="Gabaldon T."/>
            <person name="Bocker S."/>
            <person name="Voigt K."/>
        </authorList>
    </citation>
    <scope>NUCLEOTIDE SEQUENCE [LARGE SCALE GENOMIC DNA]</scope>
    <source>
        <strain evidence="4">FSU 9682</strain>
    </source>
</reference>
<dbReference type="PANTHER" id="PTHR43135">
    <property type="entry name" value="ALPHA-D-RIBOSE 1-METHYLPHOSPHONATE 5-TRIPHOSPHATE DIPHOSPHATASE"/>
    <property type="match status" value="1"/>
</dbReference>
<accession>A0A068RHN8</accession>
<comment type="caution">
    <text evidence="4">The sequence shown here is derived from an EMBL/GenBank/DDBJ whole genome shotgun (WGS) entry which is preliminary data.</text>
</comment>
<evidence type="ECO:0000313" key="4">
    <source>
        <dbReference type="EMBL" id="CDH49235.1"/>
    </source>
</evidence>
<name>A0A068RHN8_9FUNG</name>
<dbReference type="OrthoDB" id="10258955at2759"/>
<feature type="region of interest" description="Disordered" evidence="1">
    <location>
        <begin position="528"/>
        <end position="549"/>
    </location>
</feature>
<dbReference type="GO" id="GO:0016810">
    <property type="term" value="F:hydrolase activity, acting on carbon-nitrogen (but not peptide) bonds"/>
    <property type="evidence" value="ECO:0007669"/>
    <property type="project" value="InterPro"/>
</dbReference>
<evidence type="ECO:0000313" key="5">
    <source>
        <dbReference type="Proteomes" id="UP000027586"/>
    </source>
</evidence>